<evidence type="ECO:0000313" key="3">
    <source>
        <dbReference type="Proteomes" id="UP000557307"/>
    </source>
</evidence>
<protein>
    <submittedName>
        <fullName evidence="2">Putative salt-induced outer membrane protein</fullName>
    </submittedName>
</protein>
<sequence length="244" mass="27222">MKSTLSTLLFILIGSTLSLAQSKITVDSVFNKYYDATGGKALWDNIKTYSMQRSYRAGTSADYDAEVYVSLPEQAMHKSKIIMKRGFVYAVKGNDGWLKIPLGSGDKVTKYQVNDLGKAEQTSMRAEMYDLLVPFLNYQTRGYVATLVGTETLNGKPVHQVELQSKDVRYNLYFDAGSGLLVREKQLEGGVETVTDYSNYTKSKYGIMYPAAAVETNTKDKKAIKVTTASLAINEAINPEYFKR</sequence>
<feature type="signal peptide" evidence="1">
    <location>
        <begin position="1"/>
        <end position="20"/>
    </location>
</feature>
<accession>A0A840TLM2</accession>
<keyword evidence="1" id="KW-0732">Signal</keyword>
<keyword evidence="3" id="KW-1185">Reference proteome</keyword>
<feature type="chain" id="PRO_5032469917" evidence="1">
    <location>
        <begin position="21"/>
        <end position="244"/>
    </location>
</feature>
<evidence type="ECO:0000256" key="1">
    <source>
        <dbReference type="SAM" id="SignalP"/>
    </source>
</evidence>
<proteinExistence type="predicted"/>
<gene>
    <name evidence="2" type="ORF">HNQ92_003264</name>
</gene>
<organism evidence="2 3">
    <name type="scientific">Rhabdobacter roseus</name>
    <dbReference type="NCBI Taxonomy" id="1655419"/>
    <lineage>
        <taxon>Bacteria</taxon>
        <taxon>Pseudomonadati</taxon>
        <taxon>Bacteroidota</taxon>
        <taxon>Cytophagia</taxon>
        <taxon>Cytophagales</taxon>
        <taxon>Cytophagaceae</taxon>
        <taxon>Rhabdobacter</taxon>
    </lineage>
</organism>
<dbReference type="AlphaFoldDB" id="A0A840TLM2"/>
<comment type="caution">
    <text evidence="2">The sequence shown here is derived from an EMBL/GenBank/DDBJ whole genome shotgun (WGS) entry which is preliminary data.</text>
</comment>
<dbReference type="Proteomes" id="UP000557307">
    <property type="component" value="Unassembled WGS sequence"/>
</dbReference>
<evidence type="ECO:0000313" key="2">
    <source>
        <dbReference type="EMBL" id="MBB5285116.1"/>
    </source>
</evidence>
<dbReference type="EMBL" id="JACHGF010000004">
    <property type="protein sequence ID" value="MBB5285116.1"/>
    <property type="molecule type" value="Genomic_DNA"/>
</dbReference>
<dbReference type="Gene3D" id="2.50.20.10">
    <property type="entry name" value="Lipoprotein localisation LolA/LolB/LppX"/>
    <property type="match status" value="1"/>
</dbReference>
<reference evidence="2 3" key="1">
    <citation type="submission" date="2020-08" db="EMBL/GenBank/DDBJ databases">
        <title>Genomic Encyclopedia of Type Strains, Phase IV (KMG-IV): sequencing the most valuable type-strain genomes for metagenomic binning, comparative biology and taxonomic classification.</title>
        <authorList>
            <person name="Goeker M."/>
        </authorList>
    </citation>
    <scope>NUCLEOTIDE SEQUENCE [LARGE SCALE GENOMIC DNA]</scope>
    <source>
        <strain evidence="2 3">DSM 105074</strain>
    </source>
</reference>
<dbReference type="RefSeq" id="WP_184175050.1">
    <property type="nucleotide sequence ID" value="NZ_JACHGF010000004.1"/>
</dbReference>
<name>A0A840TLM2_9BACT</name>